<dbReference type="SMART" id="SM00028">
    <property type="entry name" value="TPR"/>
    <property type="match status" value="1"/>
</dbReference>
<dbReference type="Gene3D" id="1.25.40.10">
    <property type="entry name" value="Tetratricopeptide repeat domain"/>
    <property type="match status" value="1"/>
</dbReference>
<feature type="transmembrane region" description="Helical" evidence="4">
    <location>
        <begin position="164"/>
        <end position="180"/>
    </location>
</feature>
<evidence type="ECO:0000256" key="2">
    <source>
        <dbReference type="ARBA" id="ARBA00022803"/>
    </source>
</evidence>
<feature type="transmembrane region" description="Helical" evidence="4">
    <location>
        <begin position="209"/>
        <end position="225"/>
    </location>
</feature>
<protein>
    <submittedName>
        <fullName evidence="5">Tetratricopeptide repeat protein</fullName>
    </submittedName>
</protein>
<feature type="transmembrane region" description="Helical" evidence="4">
    <location>
        <begin position="434"/>
        <end position="452"/>
    </location>
</feature>
<proteinExistence type="predicted"/>
<feature type="transmembrane region" description="Helical" evidence="4">
    <location>
        <begin position="395"/>
        <end position="414"/>
    </location>
</feature>
<dbReference type="PROSITE" id="PS50005">
    <property type="entry name" value="TPR"/>
    <property type="match status" value="1"/>
</dbReference>
<feature type="transmembrane region" description="Helical" evidence="4">
    <location>
        <begin position="364"/>
        <end position="383"/>
    </location>
</feature>
<feature type="transmembrane region" description="Helical" evidence="4">
    <location>
        <begin position="6"/>
        <end position="24"/>
    </location>
</feature>
<name>A0A7C4XF89_UNCW3</name>
<feature type="transmembrane region" description="Helical" evidence="4">
    <location>
        <begin position="103"/>
        <end position="127"/>
    </location>
</feature>
<organism evidence="5">
    <name type="scientific">candidate division WOR-3 bacterium</name>
    <dbReference type="NCBI Taxonomy" id="2052148"/>
    <lineage>
        <taxon>Bacteria</taxon>
        <taxon>Bacteria division WOR-3</taxon>
    </lineage>
</organism>
<evidence type="ECO:0000256" key="3">
    <source>
        <dbReference type="PROSITE-ProRule" id="PRU00339"/>
    </source>
</evidence>
<gene>
    <name evidence="5" type="ORF">ENV60_05490</name>
</gene>
<feature type="transmembrane region" description="Helical" evidence="4">
    <location>
        <begin position="187"/>
        <end position="203"/>
    </location>
</feature>
<keyword evidence="4" id="KW-0812">Transmembrane</keyword>
<feature type="transmembrane region" description="Helical" evidence="4">
    <location>
        <begin position="261"/>
        <end position="279"/>
    </location>
</feature>
<dbReference type="Pfam" id="PF07719">
    <property type="entry name" value="TPR_2"/>
    <property type="match status" value="1"/>
</dbReference>
<evidence type="ECO:0000256" key="4">
    <source>
        <dbReference type="SAM" id="Phobius"/>
    </source>
</evidence>
<dbReference type="InterPro" id="IPR013105">
    <property type="entry name" value="TPR_2"/>
</dbReference>
<feature type="transmembrane region" description="Helical" evidence="4">
    <location>
        <begin position="237"/>
        <end position="255"/>
    </location>
</feature>
<keyword evidence="2 3" id="KW-0802">TPR repeat</keyword>
<feature type="repeat" description="TPR" evidence="3">
    <location>
        <begin position="733"/>
        <end position="766"/>
    </location>
</feature>
<reference evidence="5" key="1">
    <citation type="journal article" date="2020" name="mSystems">
        <title>Genome- and Community-Level Interaction Insights into Carbon Utilization and Element Cycling Functions of Hydrothermarchaeota in Hydrothermal Sediment.</title>
        <authorList>
            <person name="Zhou Z."/>
            <person name="Liu Y."/>
            <person name="Xu W."/>
            <person name="Pan J."/>
            <person name="Luo Z.H."/>
            <person name="Li M."/>
        </authorList>
    </citation>
    <scope>NUCLEOTIDE SEQUENCE [LARGE SCALE GENOMIC DNA]</scope>
    <source>
        <strain evidence="5">SpSt-774</strain>
    </source>
</reference>
<accession>A0A7C4XF89</accession>
<keyword evidence="1" id="KW-0677">Repeat</keyword>
<comment type="caution">
    <text evidence="5">The sequence shown here is derived from an EMBL/GenBank/DDBJ whole genome shotgun (WGS) entry which is preliminary data.</text>
</comment>
<keyword evidence="4" id="KW-0472">Membrane</keyword>
<dbReference type="Gene3D" id="3.40.50.12610">
    <property type="match status" value="1"/>
</dbReference>
<dbReference type="SUPFAM" id="SSF48452">
    <property type="entry name" value="TPR-like"/>
    <property type="match status" value="1"/>
</dbReference>
<feature type="transmembrane region" description="Helical" evidence="4">
    <location>
        <begin position="291"/>
        <end position="314"/>
    </location>
</feature>
<evidence type="ECO:0000313" key="5">
    <source>
        <dbReference type="EMBL" id="HGV97731.1"/>
    </source>
</evidence>
<evidence type="ECO:0000256" key="1">
    <source>
        <dbReference type="ARBA" id="ARBA00022737"/>
    </source>
</evidence>
<sequence length="778" mass="90217">MNLRGLITGIVLLLIYLISIWYRVRLGKYPEYYDSTNPIAYYWTENALQYHYAELIAQGKSIPAFDPQLQAPDGVKTFENLTILMEYPCGWLYRIFKLRERGMLFHTWTIIYIAGCASLGIFGIYLLSRAIGMNHFYSILAGLLSNFSLVGVGRSTFGFLNEDFALPFITFGLASYLYALRSSQKRIFYSLIAGGFFLISLCAWHFSRFIFLALILVSIINLWFFEKPQRAKNFATLLFFLLLIPFIGSLIVPVLRSRLYFLSSPFTLSFGSILGILLFKPEGEKTIFFSTRGWLVIIPGLLFLSFGILISNIFKTEAEYIHVWSLILNKIKFFGIKPANPELLDYPARSLWIEAFNSPHPVSLFKNLFPIFLPALFGFSSLLKEKNSESHIRILLSLCLIFFLGYLTIERLGIINNYFLALLSVAIGSSNKRIFKYFVPVSLIIIFLFNFYQGYNLHTPTRYIKILRKIFGNESSQYIYNWRLNNVELVRFIRLMTPDNAIFLSSFGVGPLILTYANRPIVLQPKFEVRDCQNRVREFLEKIYDTEEEFFELCKKWRVDYFLYDIKILLDNSRDGSRWVAGRMNVSLNSTAFLMHFYPERLKHYELVYQNNFYRLYRVIYGKESPVHKDHPYHPVYDITLFGNQNKDGSFDDRYTLSIMERIRQAKLLLQKANNILTKHPAQARELMEKSILLYPSLIGSMTTIGIALALEGKVESGISFCVKEVEANPLFPLAHYNLAYCHYLNGNIQEAVKELNIALELEPNFPPALKMLKELIE</sequence>
<dbReference type="InterPro" id="IPR011990">
    <property type="entry name" value="TPR-like_helical_dom_sf"/>
</dbReference>
<dbReference type="EMBL" id="DTGZ01000100">
    <property type="protein sequence ID" value="HGV97731.1"/>
    <property type="molecule type" value="Genomic_DNA"/>
</dbReference>
<dbReference type="AlphaFoldDB" id="A0A7C4XF89"/>
<keyword evidence="4" id="KW-1133">Transmembrane helix</keyword>
<dbReference type="InterPro" id="IPR019734">
    <property type="entry name" value="TPR_rpt"/>
</dbReference>